<evidence type="ECO:0000313" key="2">
    <source>
        <dbReference type="EMBL" id="KXS94942.1"/>
    </source>
</evidence>
<reference evidence="2 3" key="1">
    <citation type="submission" date="2015-07" db="EMBL/GenBank/DDBJ databases">
        <title>Comparative genomics of the Sigatoka disease complex on banana suggests a link between parallel evolutionary changes in Pseudocercospora fijiensis and Pseudocercospora eumusae and increased virulence on the banana host.</title>
        <authorList>
            <person name="Chang T.-C."/>
            <person name="Salvucci A."/>
            <person name="Crous P.W."/>
            <person name="Stergiopoulos I."/>
        </authorList>
    </citation>
    <scope>NUCLEOTIDE SEQUENCE [LARGE SCALE GENOMIC DNA]</scope>
    <source>
        <strain evidence="2 3">CBS 114824</strain>
    </source>
</reference>
<organism evidence="2 3">
    <name type="scientific">Pseudocercospora eumusae</name>
    <dbReference type="NCBI Taxonomy" id="321146"/>
    <lineage>
        <taxon>Eukaryota</taxon>
        <taxon>Fungi</taxon>
        <taxon>Dikarya</taxon>
        <taxon>Ascomycota</taxon>
        <taxon>Pezizomycotina</taxon>
        <taxon>Dothideomycetes</taxon>
        <taxon>Dothideomycetidae</taxon>
        <taxon>Mycosphaerellales</taxon>
        <taxon>Mycosphaerellaceae</taxon>
        <taxon>Pseudocercospora</taxon>
    </lineage>
</organism>
<dbReference type="AlphaFoldDB" id="A0A139GXR6"/>
<evidence type="ECO:0000256" key="1">
    <source>
        <dbReference type="SAM" id="SignalP"/>
    </source>
</evidence>
<dbReference type="EMBL" id="LFZN01000245">
    <property type="protein sequence ID" value="KXS94942.1"/>
    <property type="molecule type" value="Genomic_DNA"/>
</dbReference>
<sequence>MIDHRSSFALMIEMRMVLHVSCLDVVVSEGMFVDSQSELPRNEALGGRSFAMSSFVILAAGACGGAPERRVLGWKKSRSNKEPVLWQYASYNAVEPFSAA</sequence>
<dbReference type="Proteomes" id="UP000070133">
    <property type="component" value="Unassembled WGS sequence"/>
</dbReference>
<keyword evidence="1" id="KW-0732">Signal</keyword>
<protein>
    <submittedName>
        <fullName evidence="2">Uncharacterized protein</fullName>
    </submittedName>
</protein>
<keyword evidence="3" id="KW-1185">Reference proteome</keyword>
<proteinExistence type="predicted"/>
<feature type="chain" id="PRO_5007806115" evidence="1">
    <location>
        <begin position="23"/>
        <end position="100"/>
    </location>
</feature>
<evidence type="ECO:0000313" key="3">
    <source>
        <dbReference type="Proteomes" id="UP000070133"/>
    </source>
</evidence>
<accession>A0A139GXR6</accession>
<name>A0A139GXR6_9PEZI</name>
<feature type="signal peptide" evidence="1">
    <location>
        <begin position="1"/>
        <end position="22"/>
    </location>
</feature>
<comment type="caution">
    <text evidence="2">The sequence shown here is derived from an EMBL/GenBank/DDBJ whole genome shotgun (WGS) entry which is preliminary data.</text>
</comment>
<gene>
    <name evidence="2" type="ORF">AC578_6136</name>
</gene>